<reference evidence="5" key="2">
    <citation type="submission" date="2020-09" db="EMBL/GenBank/DDBJ databases">
        <authorList>
            <person name="Sun Q."/>
            <person name="Kim S."/>
        </authorList>
    </citation>
    <scope>NUCLEOTIDE SEQUENCE</scope>
    <source>
        <strain evidence="5">KCTC 42651</strain>
    </source>
</reference>
<protein>
    <submittedName>
        <fullName evidence="5">Methyltransferase</fullName>
    </submittedName>
</protein>
<dbReference type="EMBL" id="BMZS01000001">
    <property type="protein sequence ID" value="GHD41471.1"/>
    <property type="molecule type" value="Genomic_DNA"/>
</dbReference>
<dbReference type="SUPFAM" id="SSF53335">
    <property type="entry name" value="S-adenosyl-L-methionine-dependent methyltransferases"/>
    <property type="match status" value="1"/>
</dbReference>
<dbReference type="CDD" id="cd02440">
    <property type="entry name" value="AdoMet_MTases"/>
    <property type="match status" value="1"/>
</dbReference>
<sequence>MSKRTEADTQTAHRLAELWEANAALWARAISEGRIPSRRQTDTAILTSISRHGGGRVLDLGCGEGWLVRRLSSEVGCQVTGIDGSPALIGAARRAHPGGDYRHMTYADFVAAPEAVGGSYDAVVVNFALFDDLAHELLAAAASRLTLGGALIVQTLHPWSSAADDYRHGWRIENFADIATEGEAWVPVPWYFRTLEGWVALVRDAGLTVADLREPRDAQEKLLSLLLVGRRTR</sequence>
<dbReference type="Gene3D" id="3.40.50.150">
    <property type="entry name" value="Vaccinia Virus protein VP39"/>
    <property type="match status" value="1"/>
</dbReference>
<dbReference type="PANTHER" id="PTHR43464:SF19">
    <property type="entry name" value="UBIQUINONE BIOSYNTHESIS O-METHYLTRANSFERASE, MITOCHONDRIAL"/>
    <property type="match status" value="1"/>
</dbReference>
<name>A0A918XND1_9PROT</name>
<dbReference type="RefSeq" id="WP_189987408.1">
    <property type="nucleotide sequence ID" value="NZ_BMZS01000001.1"/>
</dbReference>
<dbReference type="GO" id="GO:0008168">
    <property type="term" value="F:methyltransferase activity"/>
    <property type="evidence" value="ECO:0007669"/>
    <property type="project" value="UniProtKB-KW"/>
</dbReference>
<feature type="domain" description="Methyltransferase" evidence="4">
    <location>
        <begin position="57"/>
        <end position="149"/>
    </location>
</feature>
<dbReference type="PANTHER" id="PTHR43464">
    <property type="entry name" value="METHYLTRANSFERASE"/>
    <property type="match status" value="1"/>
</dbReference>
<dbReference type="AlphaFoldDB" id="A0A918XND1"/>
<evidence type="ECO:0000313" key="6">
    <source>
        <dbReference type="Proteomes" id="UP000630353"/>
    </source>
</evidence>
<keyword evidence="3" id="KW-0949">S-adenosyl-L-methionine</keyword>
<keyword evidence="2" id="KW-0808">Transferase</keyword>
<dbReference type="Proteomes" id="UP000630353">
    <property type="component" value="Unassembled WGS sequence"/>
</dbReference>
<proteinExistence type="predicted"/>
<keyword evidence="6" id="KW-1185">Reference proteome</keyword>
<accession>A0A918XND1</accession>
<dbReference type="Pfam" id="PF13649">
    <property type="entry name" value="Methyltransf_25"/>
    <property type="match status" value="1"/>
</dbReference>
<evidence type="ECO:0000259" key="4">
    <source>
        <dbReference type="Pfam" id="PF13649"/>
    </source>
</evidence>
<comment type="caution">
    <text evidence="5">The sequence shown here is derived from an EMBL/GenBank/DDBJ whole genome shotgun (WGS) entry which is preliminary data.</text>
</comment>
<evidence type="ECO:0000313" key="5">
    <source>
        <dbReference type="EMBL" id="GHD41471.1"/>
    </source>
</evidence>
<organism evidence="5 6">
    <name type="scientific">Thalassobaculum fulvum</name>
    <dbReference type="NCBI Taxonomy" id="1633335"/>
    <lineage>
        <taxon>Bacteria</taxon>
        <taxon>Pseudomonadati</taxon>
        <taxon>Pseudomonadota</taxon>
        <taxon>Alphaproteobacteria</taxon>
        <taxon>Rhodospirillales</taxon>
        <taxon>Thalassobaculaceae</taxon>
        <taxon>Thalassobaculum</taxon>
    </lineage>
</organism>
<gene>
    <name evidence="5" type="ORF">GCM10017083_05970</name>
</gene>
<dbReference type="InterPro" id="IPR041698">
    <property type="entry name" value="Methyltransf_25"/>
</dbReference>
<evidence type="ECO:0000256" key="1">
    <source>
        <dbReference type="ARBA" id="ARBA00022603"/>
    </source>
</evidence>
<keyword evidence="1 5" id="KW-0489">Methyltransferase</keyword>
<evidence type="ECO:0000256" key="2">
    <source>
        <dbReference type="ARBA" id="ARBA00022679"/>
    </source>
</evidence>
<dbReference type="InterPro" id="IPR029063">
    <property type="entry name" value="SAM-dependent_MTases_sf"/>
</dbReference>
<dbReference type="GO" id="GO:0032259">
    <property type="term" value="P:methylation"/>
    <property type="evidence" value="ECO:0007669"/>
    <property type="project" value="UniProtKB-KW"/>
</dbReference>
<evidence type="ECO:0000256" key="3">
    <source>
        <dbReference type="ARBA" id="ARBA00022691"/>
    </source>
</evidence>
<reference evidence="5" key="1">
    <citation type="journal article" date="2014" name="Int. J. Syst. Evol. Microbiol.">
        <title>Complete genome sequence of Corynebacterium casei LMG S-19264T (=DSM 44701T), isolated from a smear-ripened cheese.</title>
        <authorList>
            <consortium name="US DOE Joint Genome Institute (JGI-PGF)"/>
            <person name="Walter F."/>
            <person name="Albersmeier A."/>
            <person name="Kalinowski J."/>
            <person name="Ruckert C."/>
        </authorList>
    </citation>
    <scope>NUCLEOTIDE SEQUENCE</scope>
    <source>
        <strain evidence="5">KCTC 42651</strain>
    </source>
</reference>